<keyword evidence="1" id="KW-0812">Transmembrane</keyword>
<organism evidence="2">
    <name type="scientific">Electric ant rhabdovirus</name>
    <dbReference type="NCBI Taxonomy" id="3014874"/>
    <lineage>
        <taxon>Viruses</taxon>
        <taxon>Riboviria</taxon>
        <taxon>Orthornavirae</taxon>
        <taxon>Negarnaviricota</taxon>
        <taxon>Haploviricotina</taxon>
        <taxon>Monjiviricetes</taxon>
        <taxon>Mononegavirales</taxon>
        <taxon>Rhabdoviridae</taxon>
        <taxon>Deltarhabdovirinae</taxon>
        <taxon>Alphahymrhavirus</taxon>
        <taxon>Alphahymrhavirus electrico</taxon>
    </lineage>
</organism>
<proteinExistence type="predicted"/>
<evidence type="ECO:0000256" key="1">
    <source>
        <dbReference type="SAM" id="Phobius"/>
    </source>
</evidence>
<name>A0AA95J1J5_9RHAB</name>
<sequence length="496" mass="56864">MILMIIHLMTLVLNTALCQIAIPVYNASTYQRYEIPPPPNCNHHKEHDHLFTGIVRLWKINPNVSLGFGLIIQQEVTVSSCFMNFFGSIVKSTISTKRIQPDNIERNVLIENLQGLSIGQTTYLDITPQFQCSWLQTTIYKSSKILISKINVYRTISGSITGLGGIWNPTSNPELFKNLDKTLYIPSISDNCKNLIFDESPGIQKVVNKSSIVTIPSKHLQFTVQNDNKILYCPNYQSIIHLTNEGRLLSLPYYPSSNTTDNKKITQLKLSTNYIQSNIMFELNKISKLMTSELINIETNICILKYYQWQQMTHLNNSNLIAKYIAGDPWSIGEFSESTHIIIPDFIHVLNCTLPQRKEKRFNSLRVICNNESHWIEPISNHLIFSKYTSRISSNWITIQNKSYINYLTEQITTSHQYINISSLDILSQELVEDYEMTSIIMDSSEPEIELTKTEYPNLMDVISKTLLSKFLIIIGLLIVSVIMIYCMCRSIKACT</sequence>
<protein>
    <submittedName>
        <fullName evidence="2">Surface glycoprotein</fullName>
    </submittedName>
</protein>
<reference evidence="2" key="1">
    <citation type="submission" date="2022-09" db="EMBL/GenBank/DDBJ databases">
        <authorList>
            <person name="Valles S.M."/>
            <person name="Zhao C."/>
            <person name="Rivers A.R."/>
            <person name="Iwata R.L."/>
            <person name="Oi D.H."/>
            <person name="Cha D.H."/>
            <person name="Collignon R.M."/>
            <person name="Cox N.A."/>
            <person name="Morton G.J."/>
            <person name="Calcaterra L.A."/>
        </authorList>
    </citation>
    <scope>NUCLEOTIDE SEQUENCE</scope>
</reference>
<evidence type="ECO:0000313" key="2">
    <source>
        <dbReference type="EMBL" id="WAL01513.1"/>
    </source>
</evidence>
<keyword evidence="1" id="KW-0472">Membrane</keyword>
<feature type="transmembrane region" description="Helical" evidence="1">
    <location>
        <begin position="467"/>
        <end position="489"/>
    </location>
</feature>
<keyword evidence="1" id="KW-1133">Transmembrane helix</keyword>
<accession>A0AA95J1J5</accession>
<dbReference type="EMBL" id="OP518027">
    <property type="protein sequence ID" value="WAL01513.1"/>
    <property type="molecule type" value="Viral_cRNA"/>
</dbReference>